<dbReference type="InterPro" id="IPR027417">
    <property type="entry name" value="P-loop_NTPase"/>
</dbReference>
<dbReference type="PROSITE" id="PS51192">
    <property type="entry name" value="HELICASE_ATP_BIND_1"/>
    <property type="match status" value="1"/>
</dbReference>
<comment type="caution">
    <text evidence="3">The sequence shown here is derived from an EMBL/GenBank/DDBJ whole genome shotgun (WGS) entry which is preliminary data.</text>
</comment>
<keyword evidence="1" id="KW-0472">Membrane</keyword>
<feature type="domain" description="Helicase ATP-binding" evidence="2">
    <location>
        <begin position="71"/>
        <end position="250"/>
    </location>
</feature>
<reference evidence="3 4" key="1">
    <citation type="submission" date="2024-02" db="EMBL/GenBank/DDBJ databases">
        <authorList>
            <person name="Vignale AGUSTIN F."/>
            <person name="Sosa J E."/>
            <person name="Modenutti C."/>
        </authorList>
    </citation>
    <scope>NUCLEOTIDE SEQUENCE [LARGE SCALE GENOMIC DNA]</scope>
</reference>
<keyword evidence="4" id="KW-1185">Reference proteome</keyword>
<dbReference type="Proteomes" id="UP001642360">
    <property type="component" value="Unassembled WGS sequence"/>
</dbReference>
<dbReference type="InterPro" id="IPR014001">
    <property type="entry name" value="Helicase_ATP-bd"/>
</dbReference>
<dbReference type="CDD" id="cd18034">
    <property type="entry name" value="DEXHc_dicer"/>
    <property type="match status" value="1"/>
</dbReference>
<proteinExistence type="predicted"/>
<feature type="transmembrane region" description="Helical" evidence="1">
    <location>
        <begin position="25"/>
        <end position="46"/>
    </location>
</feature>
<dbReference type="SUPFAM" id="SSF52540">
    <property type="entry name" value="P-loop containing nucleoside triphosphate hydrolases"/>
    <property type="match status" value="1"/>
</dbReference>
<dbReference type="Gene3D" id="3.40.50.300">
    <property type="entry name" value="P-loop containing nucleotide triphosphate hydrolases"/>
    <property type="match status" value="1"/>
</dbReference>
<organism evidence="3 4">
    <name type="scientific">Ilex paraguariensis</name>
    <name type="common">yerba mate</name>
    <dbReference type="NCBI Taxonomy" id="185542"/>
    <lineage>
        <taxon>Eukaryota</taxon>
        <taxon>Viridiplantae</taxon>
        <taxon>Streptophyta</taxon>
        <taxon>Embryophyta</taxon>
        <taxon>Tracheophyta</taxon>
        <taxon>Spermatophyta</taxon>
        <taxon>Magnoliopsida</taxon>
        <taxon>eudicotyledons</taxon>
        <taxon>Gunneridae</taxon>
        <taxon>Pentapetalae</taxon>
        <taxon>asterids</taxon>
        <taxon>campanulids</taxon>
        <taxon>Aquifoliales</taxon>
        <taxon>Aquifoliaceae</taxon>
        <taxon>Ilex</taxon>
    </lineage>
</organism>
<sequence>MERVQIEFSGIQKVTGDPLPFARRYSLSSVFSVCGCVTVLLSLLFYEYLFVFETAFAISGGPCFNSYQLEALEKAIKQNTIVFLETGSGKTLIAIMLLRSYAYLLRKPLPYIAVFLVPTVVLVTQQAEAVKMNTDLKVGKYWGEMGVDYWDAATWKQQRDEYEVLVMTPAILLDALRRSFLKLDMIKVLIFDECHNARGRHPYACIMMEFYHRQLASNHSQLPRIFGMTASPIKAKGSSSGSNYWKQISELENLMNSK</sequence>
<dbReference type="EMBL" id="CAUOFW020008202">
    <property type="protein sequence ID" value="CAK9181994.1"/>
    <property type="molecule type" value="Genomic_DNA"/>
</dbReference>
<keyword evidence="1" id="KW-0812">Transmembrane</keyword>
<dbReference type="FunFam" id="3.40.50.300:FF:000705">
    <property type="entry name" value="Endoribonuclease dicer-like protein"/>
    <property type="match status" value="1"/>
</dbReference>
<evidence type="ECO:0000259" key="2">
    <source>
        <dbReference type="PROSITE" id="PS51192"/>
    </source>
</evidence>
<gene>
    <name evidence="3" type="ORF">ILEXP_LOCUS52120</name>
</gene>
<keyword evidence="1" id="KW-1133">Transmembrane helix</keyword>
<feature type="non-terminal residue" evidence="3">
    <location>
        <position position="258"/>
    </location>
</feature>
<evidence type="ECO:0000313" key="3">
    <source>
        <dbReference type="EMBL" id="CAK9181994.1"/>
    </source>
</evidence>
<dbReference type="AlphaFoldDB" id="A0ABC8ULZ4"/>
<accession>A0ABC8ULZ4</accession>
<dbReference type="SMART" id="SM00487">
    <property type="entry name" value="DEXDc"/>
    <property type="match status" value="1"/>
</dbReference>
<protein>
    <recommendedName>
        <fullName evidence="2">Helicase ATP-binding domain-containing protein</fullName>
    </recommendedName>
</protein>
<evidence type="ECO:0000313" key="4">
    <source>
        <dbReference type="Proteomes" id="UP001642360"/>
    </source>
</evidence>
<dbReference type="PANTHER" id="PTHR14074:SF16">
    <property type="entry name" value="ANTIVIRAL INNATE IMMUNE RESPONSE RECEPTOR RIG-I"/>
    <property type="match status" value="1"/>
</dbReference>
<dbReference type="InterPro" id="IPR011545">
    <property type="entry name" value="DEAD/DEAH_box_helicase_dom"/>
</dbReference>
<dbReference type="PANTHER" id="PTHR14074">
    <property type="entry name" value="HELICASE WITH DEATH DOMAIN-RELATED"/>
    <property type="match status" value="1"/>
</dbReference>
<dbReference type="InterPro" id="IPR051363">
    <property type="entry name" value="RLR_Helicase"/>
</dbReference>
<name>A0ABC8ULZ4_9AQUA</name>
<dbReference type="Pfam" id="PF00270">
    <property type="entry name" value="DEAD"/>
    <property type="match status" value="1"/>
</dbReference>
<evidence type="ECO:0000256" key="1">
    <source>
        <dbReference type="SAM" id="Phobius"/>
    </source>
</evidence>